<dbReference type="WBParaSite" id="Hba_00885">
    <property type="protein sequence ID" value="Hba_00885"/>
    <property type="gene ID" value="Hba_00885"/>
</dbReference>
<feature type="transmembrane region" description="Helical" evidence="1">
    <location>
        <begin position="41"/>
        <end position="59"/>
    </location>
</feature>
<dbReference type="AlphaFoldDB" id="A0A1I7W8D4"/>
<sequence length="103" mass="11616">MHAGAREGHLPSFLSCINESSSSPRAALVGQYKEVIFNNQLSILMFQLICTFAISFVNIDTLINYVTFVMWGQRAVTVAALLYLRYRKMPVADDYLHGCHICI</sequence>
<reference evidence="3" key="1">
    <citation type="submission" date="2016-11" db="UniProtKB">
        <authorList>
            <consortium name="WormBaseParasite"/>
        </authorList>
    </citation>
    <scope>IDENTIFICATION</scope>
</reference>
<evidence type="ECO:0000313" key="2">
    <source>
        <dbReference type="Proteomes" id="UP000095283"/>
    </source>
</evidence>
<accession>A0A1I7W8D4</accession>
<feature type="transmembrane region" description="Helical" evidence="1">
    <location>
        <begin position="65"/>
        <end position="84"/>
    </location>
</feature>
<dbReference type="InterPro" id="IPR050598">
    <property type="entry name" value="AminoAcid_Transporter"/>
</dbReference>
<keyword evidence="1" id="KW-0472">Membrane</keyword>
<dbReference type="PANTHER" id="PTHR11785">
    <property type="entry name" value="AMINO ACID TRANSPORTER"/>
    <property type="match status" value="1"/>
</dbReference>
<evidence type="ECO:0000313" key="3">
    <source>
        <dbReference type="WBParaSite" id="Hba_00885"/>
    </source>
</evidence>
<keyword evidence="1" id="KW-0812">Transmembrane</keyword>
<dbReference type="Proteomes" id="UP000095283">
    <property type="component" value="Unplaced"/>
</dbReference>
<evidence type="ECO:0000256" key="1">
    <source>
        <dbReference type="SAM" id="Phobius"/>
    </source>
</evidence>
<dbReference type="PANTHER" id="PTHR11785:SF502">
    <property type="entry name" value="AMINO ACID TRANSPORTER"/>
    <property type="match status" value="1"/>
</dbReference>
<organism evidence="2 3">
    <name type="scientific">Heterorhabditis bacteriophora</name>
    <name type="common">Entomopathogenic nematode worm</name>
    <dbReference type="NCBI Taxonomy" id="37862"/>
    <lineage>
        <taxon>Eukaryota</taxon>
        <taxon>Metazoa</taxon>
        <taxon>Ecdysozoa</taxon>
        <taxon>Nematoda</taxon>
        <taxon>Chromadorea</taxon>
        <taxon>Rhabditida</taxon>
        <taxon>Rhabditina</taxon>
        <taxon>Rhabditomorpha</taxon>
        <taxon>Strongyloidea</taxon>
        <taxon>Heterorhabditidae</taxon>
        <taxon>Heterorhabditis</taxon>
    </lineage>
</organism>
<protein>
    <submittedName>
        <fullName evidence="3">TPT domain-containing protein</fullName>
    </submittedName>
</protein>
<name>A0A1I7W8D4_HETBA</name>
<proteinExistence type="predicted"/>
<dbReference type="Gene3D" id="1.20.1740.10">
    <property type="entry name" value="Amino acid/polyamine transporter I"/>
    <property type="match status" value="1"/>
</dbReference>
<dbReference type="GO" id="GO:0015179">
    <property type="term" value="F:L-amino acid transmembrane transporter activity"/>
    <property type="evidence" value="ECO:0007669"/>
    <property type="project" value="TreeGrafter"/>
</dbReference>
<keyword evidence="2" id="KW-1185">Reference proteome</keyword>
<keyword evidence="1" id="KW-1133">Transmembrane helix</keyword>